<keyword evidence="3" id="KW-1185">Reference proteome</keyword>
<sequence>MALRYDEIGQRLRAFRLGSGLSAEEVADRLGISRTALYRFEKGELAKIETLERLSELLQVSLPTLLGVGIEYIPSAVSYFERLRQLEESAEHMVVLAGPISFLLASDSFEMALDQVLRESIPDDLPNRSRAMDDVDKIMEILHERKRAYRLRQPPIVNLISAMQIEPFLNNGMVGRVSLTESKKAMRREMARAEIEHFASVIEEESIGVQIGLVTDSLPHTGFQIFRRRSGDTLMISPFRLGEQPNIRVGVAMATSAQEALALHENVVKEVWRTAIKGRDAASYLRNLVSRSQERHARPAPERAGAAARR</sequence>
<dbReference type="InterPro" id="IPR001387">
    <property type="entry name" value="Cro/C1-type_HTH"/>
</dbReference>
<dbReference type="SUPFAM" id="SSF47413">
    <property type="entry name" value="lambda repressor-like DNA-binding domains"/>
    <property type="match status" value="1"/>
</dbReference>
<comment type="caution">
    <text evidence="2">The sequence shown here is derived from an EMBL/GenBank/DDBJ whole genome shotgun (WGS) entry which is preliminary data.</text>
</comment>
<dbReference type="InterPro" id="IPR010982">
    <property type="entry name" value="Lambda_DNA-bd_dom_sf"/>
</dbReference>
<feature type="domain" description="HTH cro/C1-type" evidence="1">
    <location>
        <begin position="12"/>
        <end position="65"/>
    </location>
</feature>
<dbReference type="AlphaFoldDB" id="A0A964WUM6"/>
<evidence type="ECO:0000259" key="1">
    <source>
        <dbReference type="PROSITE" id="PS50943"/>
    </source>
</evidence>
<dbReference type="Proteomes" id="UP000773614">
    <property type="component" value="Unassembled WGS sequence"/>
</dbReference>
<evidence type="ECO:0000313" key="2">
    <source>
        <dbReference type="EMBL" id="MYZ49189.1"/>
    </source>
</evidence>
<name>A0A964WUM6_9HYPH</name>
<dbReference type="Pfam" id="PF01381">
    <property type="entry name" value="HTH_3"/>
    <property type="match status" value="1"/>
</dbReference>
<dbReference type="InterPro" id="IPR052345">
    <property type="entry name" value="Rad_response_metalloprotease"/>
</dbReference>
<dbReference type="PROSITE" id="PS50943">
    <property type="entry name" value="HTH_CROC1"/>
    <property type="match status" value="1"/>
</dbReference>
<dbReference type="GO" id="GO:0003677">
    <property type="term" value="F:DNA binding"/>
    <property type="evidence" value="ECO:0007669"/>
    <property type="project" value="InterPro"/>
</dbReference>
<protein>
    <submittedName>
        <fullName evidence="2">XRE family transcriptional regulator</fullName>
    </submittedName>
</protein>
<dbReference type="CDD" id="cd00093">
    <property type="entry name" value="HTH_XRE"/>
    <property type="match status" value="1"/>
</dbReference>
<dbReference type="RefSeq" id="WP_161141531.1">
    <property type="nucleotide sequence ID" value="NZ_SPKJ01000063.1"/>
</dbReference>
<dbReference type="OrthoDB" id="5446846at2"/>
<dbReference type="PANTHER" id="PTHR43236">
    <property type="entry name" value="ANTITOXIN HIGA1"/>
    <property type="match status" value="1"/>
</dbReference>
<dbReference type="SMART" id="SM00530">
    <property type="entry name" value="HTH_XRE"/>
    <property type="match status" value="1"/>
</dbReference>
<dbReference type="EMBL" id="SPKJ01000063">
    <property type="protein sequence ID" value="MYZ49189.1"/>
    <property type="molecule type" value="Genomic_DNA"/>
</dbReference>
<organism evidence="2 3">
    <name type="scientific">Propylenella binzhouense</name>
    <dbReference type="NCBI Taxonomy" id="2555902"/>
    <lineage>
        <taxon>Bacteria</taxon>
        <taxon>Pseudomonadati</taxon>
        <taxon>Pseudomonadota</taxon>
        <taxon>Alphaproteobacteria</taxon>
        <taxon>Hyphomicrobiales</taxon>
        <taxon>Propylenellaceae</taxon>
        <taxon>Propylenella</taxon>
    </lineage>
</organism>
<accession>A0A964WUM6</accession>
<proteinExistence type="predicted"/>
<gene>
    <name evidence="2" type="ORF">E4O86_15865</name>
</gene>
<dbReference type="Gene3D" id="1.10.260.40">
    <property type="entry name" value="lambda repressor-like DNA-binding domains"/>
    <property type="match status" value="1"/>
</dbReference>
<evidence type="ECO:0000313" key="3">
    <source>
        <dbReference type="Proteomes" id="UP000773614"/>
    </source>
</evidence>
<reference evidence="2" key="1">
    <citation type="submission" date="2019-03" db="EMBL/GenBank/DDBJ databases">
        <title>Afifella sp. nov., isolated from activated sludge.</title>
        <authorList>
            <person name="Li Q."/>
            <person name="Liu Y."/>
        </authorList>
    </citation>
    <scope>NUCLEOTIDE SEQUENCE</scope>
    <source>
        <strain evidence="2">L72</strain>
    </source>
</reference>
<dbReference type="PANTHER" id="PTHR43236:SF2">
    <property type="entry name" value="BLL0069 PROTEIN"/>
    <property type="match status" value="1"/>
</dbReference>